<dbReference type="HOGENOM" id="CLU_2340332_0_0_2"/>
<protein>
    <submittedName>
        <fullName evidence="1">Uncharacterized protein</fullName>
    </submittedName>
</protein>
<dbReference type="GeneID" id="7017872"/>
<evidence type="ECO:0000313" key="1">
    <source>
        <dbReference type="EMBL" id="ACJ15700.1"/>
    </source>
</evidence>
<reference evidence="1 2" key="1">
    <citation type="journal article" date="2008" name="J. Bacteriol.">
        <title>The complete genome sequence of Thermococcus onnurineus NA1 reveals a mixed heterotrophic and carboxydotrophic metabolism.</title>
        <authorList>
            <person name="Lee H.S."/>
            <person name="Kang S.G."/>
            <person name="Bae S.S."/>
            <person name="Lim J.K."/>
            <person name="Cho Y."/>
            <person name="Kim Y.J."/>
            <person name="Jeon J.H."/>
            <person name="Cha S.S."/>
            <person name="Kwon K.K."/>
            <person name="Kim H.T."/>
            <person name="Park C.J."/>
            <person name="Lee H.W."/>
            <person name="Kim S.I."/>
            <person name="Chun J."/>
            <person name="Colwell R.R."/>
            <person name="Kim S.J."/>
            <person name="Lee J.H."/>
        </authorList>
    </citation>
    <scope>NUCLEOTIDE SEQUENCE [LARGE SCALE GENOMIC DNA]</scope>
    <source>
        <strain evidence="1 2">NA1</strain>
    </source>
</reference>
<accession>B6YT13</accession>
<organism evidence="1 2">
    <name type="scientific">Thermococcus onnurineus (strain NA1)</name>
    <dbReference type="NCBI Taxonomy" id="523850"/>
    <lineage>
        <taxon>Archaea</taxon>
        <taxon>Methanobacteriati</taxon>
        <taxon>Methanobacteriota</taxon>
        <taxon>Thermococci</taxon>
        <taxon>Thermococcales</taxon>
        <taxon>Thermococcaceae</taxon>
        <taxon>Thermococcus</taxon>
    </lineage>
</organism>
<dbReference type="EMBL" id="CP000855">
    <property type="protein sequence ID" value="ACJ15700.1"/>
    <property type="molecule type" value="Genomic_DNA"/>
</dbReference>
<dbReference type="RefSeq" id="WP_012571173.1">
    <property type="nucleotide sequence ID" value="NC_011529.1"/>
</dbReference>
<dbReference type="KEGG" id="ton:TON_0215"/>
<dbReference type="AlphaFoldDB" id="B6YT13"/>
<dbReference type="Proteomes" id="UP000002727">
    <property type="component" value="Chromosome"/>
</dbReference>
<name>B6YT13_THEON</name>
<dbReference type="PATRIC" id="fig|523850.10.peg.217"/>
<dbReference type="OrthoDB" id="88872at2157"/>
<proteinExistence type="predicted"/>
<keyword evidence="2" id="KW-1185">Reference proteome</keyword>
<dbReference type="eggNOG" id="arCOG12944">
    <property type="taxonomic scope" value="Archaea"/>
</dbReference>
<dbReference type="STRING" id="523850.TON_0215"/>
<gene>
    <name evidence="1" type="ordered locus">TON_0215</name>
</gene>
<evidence type="ECO:0000313" key="2">
    <source>
        <dbReference type="Proteomes" id="UP000002727"/>
    </source>
</evidence>
<sequence>MAEVLGKSGFVSYREIIEEYEVPIRGFLFKGGTLKGIYVRGGLLPVTEELPKDINEDILRGKARKKLLVREIKYKGAEIIEIYIQDGYITWPVYEASLDETS</sequence>